<dbReference type="SUPFAM" id="SSF158791">
    <property type="entry name" value="MgtE N-terminal domain-like"/>
    <property type="match status" value="1"/>
</dbReference>
<dbReference type="PROSITE" id="PS51371">
    <property type="entry name" value="CBS"/>
    <property type="match status" value="2"/>
</dbReference>
<dbReference type="Pfam" id="PF03448">
    <property type="entry name" value="MgtE_N"/>
    <property type="match status" value="1"/>
</dbReference>
<evidence type="ECO:0000256" key="1">
    <source>
        <dbReference type="PROSITE-ProRule" id="PRU00703"/>
    </source>
</evidence>
<feature type="domain" description="CBS" evidence="3">
    <location>
        <begin position="327"/>
        <end position="394"/>
    </location>
</feature>
<dbReference type="GO" id="GO:0016020">
    <property type="term" value="C:membrane"/>
    <property type="evidence" value="ECO:0007669"/>
    <property type="project" value="InterPro"/>
</dbReference>
<dbReference type="GO" id="GO:0015095">
    <property type="term" value="F:magnesium ion transmembrane transporter activity"/>
    <property type="evidence" value="ECO:0007669"/>
    <property type="project" value="InterPro"/>
</dbReference>
<dbReference type="Gene3D" id="3.10.580.10">
    <property type="entry name" value="CBS-domain"/>
    <property type="match status" value="1"/>
</dbReference>
<evidence type="ECO:0000256" key="2">
    <source>
        <dbReference type="SAM" id="MobiDB-lite"/>
    </source>
</evidence>
<dbReference type="AlphaFoldDB" id="A0A935CC87"/>
<sequence length="456" mass="49469">MSLPKRVFLAQLAGLPVFDPLGDQVGRVNDIVVAMPTGYAATPTGYAATPTTPRVIGLVVEVPGRKRVFVPTTRVTSLEESQVITTGVVNLRRFEPRAGEVLAIAGLRERRVIVRLAPGSRTAEATAAQSTNTQSTNTRDADARPSIDATVEDLAVDIRPKAWTVTKVYVRKLVHAPRRGLHLNRRRGETLLVDIADVSGLDTDPRESDTAALLAAYRDGAVADLADAIHDLARDRRRQVATALDDDRLADVLEQLPEDDQVEILAGLDDERAADVLEAMEPDDAADLLAELPAAHREGLLARMEPDEAEPVRRLMAYDEHSAGGLMTSEPVILPPEATIAEALALVRREEVSTTLATTVFVCRPPLETPTGRYLGIVHFQKLLREPPHAAVGSVLDKVKPLHPASTVDHVHRMFATYDLMAAPVVDGHGRLVGAVTVDDVLDHILPEDWREGTHG</sequence>
<feature type="region of interest" description="Disordered" evidence="2">
    <location>
        <begin position="121"/>
        <end position="144"/>
    </location>
</feature>
<evidence type="ECO:0000313" key="4">
    <source>
        <dbReference type="EMBL" id="MBK6299597.1"/>
    </source>
</evidence>
<dbReference type="Gene3D" id="1.25.60.10">
    <property type="entry name" value="MgtE N-terminal domain-like"/>
    <property type="match status" value="1"/>
</dbReference>
<feature type="domain" description="CBS" evidence="3">
    <location>
        <begin position="395"/>
        <end position="452"/>
    </location>
</feature>
<dbReference type="SMART" id="SM00924">
    <property type="entry name" value="MgtE_N"/>
    <property type="match status" value="1"/>
</dbReference>
<evidence type="ECO:0000313" key="5">
    <source>
        <dbReference type="EMBL" id="MBK7273784.1"/>
    </source>
</evidence>
<dbReference type="PANTHER" id="PTHR43773">
    <property type="entry name" value="MAGNESIUM TRANSPORTER MGTE"/>
    <property type="match status" value="1"/>
</dbReference>
<accession>A0A935CC87</accession>
<evidence type="ECO:0000259" key="3">
    <source>
        <dbReference type="PROSITE" id="PS51371"/>
    </source>
</evidence>
<gene>
    <name evidence="4" type="ORF">IPF40_00610</name>
    <name evidence="5" type="ORF">IPI13_11670</name>
    <name evidence="6" type="ORF">IPP00_08955</name>
</gene>
<comment type="caution">
    <text evidence="4">The sequence shown here is derived from an EMBL/GenBank/DDBJ whole genome shotgun (WGS) entry which is preliminary data.</text>
</comment>
<dbReference type="Proteomes" id="UP000726105">
    <property type="component" value="Unassembled WGS sequence"/>
</dbReference>
<proteinExistence type="predicted"/>
<evidence type="ECO:0000313" key="8">
    <source>
        <dbReference type="Proteomes" id="UP000726105"/>
    </source>
</evidence>
<keyword evidence="1" id="KW-0129">CBS domain</keyword>
<protein>
    <submittedName>
        <fullName evidence="4">Magnesium transporter</fullName>
    </submittedName>
</protein>
<evidence type="ECO:0000313" key="6">
    <source>
        <dbReference type="EMBL" id="MBL0004093.1"/>
    </source>
</evidence>
<reference evidence="7 8" key="1">
    <citation type="submission" date="2020-10" db="EMBL/GenBank/DDBJ databases">
        <title>Connecting structure to function with the recovery of over 1000 high-quality activated sludge metagenome-assembled genomes encoding full-length rRNA genes using long-read sequencing.</title>
        <authorList>
            <person name="Singleton C.M."/>
            <person name="Petriglieri F."/>
            <person name="Kristensen J.M."/>
            <person name="Kirkegaard R.H."/>
            <person name="Michaelsen T.Y."/>
            <person name="Andersen M.H."/>
            <person name="Karst S.M."/>
            <person name="Dueholm M.S."/>
            <person name="Nielsen P.H."/>
            <person name="Albertsen M."/>
        </authorList>
    </citation>
    <scope>NUCLEOTIDE SEQUENCE [LARGE SCALE GENOMIC DNA]</scope>
    <source>
        <strain evidence="4">AalE_18-Q3-R2-46_BAT3C.188</strain>
        <strain evidence="5">Ega_18-Q3-R5-49_MAXAC.001</strain>
        <strain evidence="6">Ribe_18-Q3-R11-54_MAXAC.001</strain>
    </source>
</reference>
<dbReference type="InterPro" id="IPR038076">
    <property type="entry name" value="MgtE_N_sf"/>
</dbReference>
<dbReference type="EMBL" id="JADKGK010000020">
    <property type="protein sequence ID" value="MBL0004093.1"/>
    <property type="molecule type" value="Genomic_DNA"/>
</dbReference>
<dbReference type="InterPro" id="IPR046342">
    <property type="entry name" value="CBS_dom_sf"/>
</dbReference>
<dbReference type="SUPFAM" id="SSF54631">
    <property type="entry name" value="CBS-domain pair"/>
    <property type="match status" value="1"/>
</dbReference>
<name>A0A935CC87_9MICO</name>
<dbReference type="Proteomes" id="UP000886632">
    <property type="component" value="Unassembled WGS sequence"/>
</dbReference>
<dbReference type="InterPro" id="IPR006668">
    <property type="entry name" value="Mg_transptr_MgtE_intracell_dom"/>
</dbReference>
<dbReference type="InterPro" id="IPR058838">
    <property type="entry name" value="SH3_actinomycetes"/>
</dbReference>
<dbReference type="Pfam" id="PF00571">
    <property type="entry name" value="CBS"/>
    <property type="match status" value="2"/>
</dbReference>
<dbReference type="Proteomes" id="UP000718281">
    <property type="component" value="Unassembled WGS sequence"/>
</dbReference>
<dbReference type="InterPro" id="IPR000644">
    <property type="entry name" value="CBS_dom"/>
</dbReference>
<dbReference type="EMBL" id="JADJIB010000004">
    <property type="protein sequence ID" value="MBK7273784.1"/>
    <property type="molecule type" value="Genomic_DNA"/>
</dbReference>
<dbReference type="Pfam" id="PF26205">
    <property type="entry name" value="SH3_actinomycetes"/>
    <property type="match status" value="1"/>
</dbReference>
<dbReference type="InterPro" id="IPR006669">
    <property type="entry name" value="MgtE_transporter"/>
</dbReference>
<dbReference type="CDD" id="cd04606">
    <property type="entry name" value="CBS_pair_Mg_transporter"/>
    <property type="match status" value="1"/>
</dbReference>
<evidence type="ECO:0000313" key="7">
    <source>
        <dbReference type="Proteomes" id="UP000718281"/>
    </source>
</evidence>
<dbReference type="PANTHER" id="PTHR43773:SF1">
    <property type="entry name" value="MAGNESIUM TRANSPORTER MGTE"/>
    <property type="match status" value="1"/>
</dbReference>
<feature type="compositionally biased region" description="Low complexity" evidence="2">
    <location>
        <begin position="122"/>
        <end position="138"/>
    </location>
</feature>
<organism evidence="4 7">
    <name type="scientific">Candidatus Phosphoribacter hodrii</name>
    <dbReference type="NCBI Taxonomy" id="2953743"/>
    <lineage>
        <taxon>Bacteria</taxon>
        <taxon>Bacillati</taxon>
        <taxon>Actinomycetota</taxon>
        <taxon>Actinomycetes</taxon>
        <taxon>Micrococcales</taxon>
        <taxon>Dermatophilaceae</taxon>
        <taxon>Candidatus Phosphoribacter</taxon>
    </lineage>
</organism>
<dbReference type="EMBL" id="JADIXZ010000001">
    <property type="protein sequence ID" value="MBK6299597.1"/>
    <property type="molecule type" value="Genomic_DNA"/>
</dbReference>